<dbReference type="AlphaFoldDB" id="W7EZ73"/>
<gene>
    <name evidence="1" type="ORF">PFBG_06137</name>
</gene>
<dbReference type="EMBL" id="KE123701">
    <property type="protein sequence ID" value="EUR49186.1"/>
    <property type="molecule type" value="Genomic_DNA"/>
</dbReference>
<reference evidence="1 2" key="2">
    <citation type="submission" date="2013-02" db="EMBL/GenBank/DDBJ databases">
        <title>The Genome Sequence of Plasmodium falciparum 7G8.</title>
        <authorList>
            <consortium name="The Broad Institute Genome Sequencing Platform"/>
            <consortium name="The Broad Institute Genome Sequencing Center for Infectious Disease"/>
            <person name="Neafsey D."/>
            <person name="Cheeseman I."/>
            <person name="Volkman S."/>
            <person name="Adams J."/>
            <person name="Walker B."/>
            <person name="Young S.K."/>
            <person name="Zeng Q."/>
            <person name="Gargeya S."/>
            <person name="Fitzgerald M."/>
            <person name="Haas B."/>
            <person name="Abouelleil A."/>
            <person name="Alvarado L."/>
            <person name="Arachchi H.M."/>
            <person name="Berlin A.M."/>
            <person name="Chapman S.B."/>
            <person name="Dewar J."/>
            <person name="Goldberg J."/>
            <person name="Griggs A."/>
            <person name="Gujja S."/>
            <person name="Hansen M."/>
            <person name="Howarth C."/>
            <person name="Imamovic A."/>
            <person name="Larimer J."/>
            <person name="McCowan C."/>
            <person name="Murphy C."/>
            <person name="Neiman D."/>
            <person name="Pearson M."/>
            <person name="Priest M."/>
            <person name="Roberts A."/>
            <person name="Saif S."/>
            <person name="Shea T."/>
            <person name="Sisk P."/>
            <person name="Sykes S."/>
            <person name="Wortman J."/>
            <person name="Nusbaum C."/>
            <person name="Birren B."/>
        </authorList>
    </citation>
    <scope>NUCLEOTIDE SEQUENCE [LARGE SCALE GENOMIC DNA]</scope>
    <source>
        <strain evidence="1 2">7G8</strain>
    </source>
</reference>
<protein>
    <submittedName>
        <fullName evidence="1">Uncharacterized protein</fullName>
    </submittedName>
</protein>
<sequence length="92" mass="10458">MGCTQNINVVGSMCYHFVCIVSHGLCDGVVIKCVQYFHNDVENGSKTRISSSISPYKMKYFFDKEILVVGDSNELYDKIWIENFVMTCSDVL</sequence>
<accession>W7EZ73</accession>
<reference evidence="2" key="1">
    <citation type="submission" date="2007-11" db="EMBL/GenBank/DDBJ databases">
        <authorList>
            <consortium name="The Broad Institute Genome Sequencing Platform"/>
            <person name="Volkman S.K."/>
            <person name="Daily J.P."/>
            <person name="Sarr O."/>
            <person name="Ndiaye D."/>
            <person name="Ndir O."/>
            <person name="Mboup S."/>
            <person name="Lukens A."/>
            <person name="Stange-Thomann N."/>
            <person name="Mauceli E."/>
            <person name="Gnerre S."/>
            <person name="Jaffe D."/>
            <person name="Zainoun J."/>
            <person name="Wiegand R.C."/>
            <person name="Birren B."/>
            <person name="Galagan J."/>
            <person name="Lander E."/>
            <person name="Wirth D.F."/>
        </authorList>
    </citation>
    <scope>NUCLEOTIDE SEQUENCE [LARGE SCALE GENOMIC DNA]</scope>
    <source>
        <strain evidence="2">7G8</strain>
    </source>
</reference>
<evidence type="ECO:0000313" key="2">
    <source>
        <dbReference type="Proteomes" id="UP000030688"/>
    </source>
</evidence>
<dbReference type="Proteomes" id="UP000030688">
    <property type="component" value="Unassembled WGS sequence"/>
</dbReference>
<organism evidence="1 2">
    <name type="scientific">Plasmodium falciparum (isolate 7G8)</name>
    <dbReference type="NCBI Taxonomy" id="57266"/>
    <lineage>
        <taxon>Eukaryota</taxon>
        <taxon>Sar</taxon>
        <taxon>Alveolata</taxon>
        <taxon>Apicomplexa</taxon>
        <taxon>Aconoidasida</taxon>
        <taxon>Haemosporida</taxon>
        <taxon>Plasmodiidae</taxon>
        <taxon>Plasmodium</taxon>
        <taxon>Plasmodium (Laverania)</taxon>
    </lineage>
</organism>
<evidence type="ECO:0000313" key="1">
    <source>
        <dbReference type="EMBL" id="EUR49186.1"/>
    </source>
</evidence>
<proteinExistence type="predicted"/>
<name>W7EZ73_PLAF8</name>